<dbReference type="AlphaFoldDB" id="A0A098EB72"/>
<proteinExistence type="predicted"/>
<evidence type="ECO:0000313" key="1">
    <source>
        <dbReference type="EMBL" id="CEG12776.1"/>
    </source>
</evidence>
<name>A0A098EB72_9ZZZZ</name>
<gene>
    <name evidence="1" type="ORF">MSIBF_A2700009</name>
</gene>
<organism evidence="1">
    <name type="scientific">groundwater metagenome</name>
    <dbReference type="NCBI Taxonomy" id="717931"/>
    <lineage>
        <taxon>unclassified sequences</taxon>
        <taxon>metagenomes</taxon>
        <taxon>ecological metagenomes</taxon>
    </lineage>
</organism>
<accession>A0A098EB72</accession>
<protein>
    <submittedName>
        <fullName evidence="1">Uncharacterized protein</fullName>
    </submittedName>
</protein>
<sequence length="55" mass="6264">MPNLYGRNGNFTINVLVLVYLSFGYPKTKTISKTELTNFIFKEIRICSIKSGGYL</sequence>
<dbReference type="EMBL" id="CCXY01000191">
    <property type="protein sequence ID" value="CEG12776.1"/>
    <property type="molecule type" value="Genomic_DNA"/>
</dbReference>
<reference evidence="1" key="1">
    <citation type="submission" date="2014-09" db="EMBL/GenBank/DDBJ databases">
        <authorList>
            <person name="Probst J Alexander"/>
        </authorList>
    </citation>
    <scope>NUCLEOTIDE SEQUENCE</scope>
</reference>